<gene>
    <name evidence="13" type="primary">LRP1</name>
    <name evidence="13" type="ORF">BLAG_LOCUS16946</name>
</gene>
<dbReference type="PROSITE" id="PS50068">
    <property type="entry name" value="LDLRA_2"/>
    <property type="match status" value="14"/>
</dbReference>
<dbReference type="PROSITE" id="PS01209">
    <property type="entry name" value="LDLRA_1"/>
    <property type="match status" value="3"/>
</dbReference>
<feature type="region of interest" description="Disordered" evidence="10">
    <location>
        <begin position="1356"/>
        <end position="1448"/>
    </location>
</feature>
<feature type="disulfide bond" evidence="9">
    <location>
        <begin position="720"/>
        <end position="735"/>
    </location>
</feature>
<evidence type="ECO:0000259" key="12">
    <source>
        <dbReference type="PROSITE" id="PS50022"/>
    </source>
</evidence>
<dbReference type="Gene3D" id="4.10.400.10">
    <property type="entry name" value="Low-density Lipoprotein Receptor"/>
    <property type="match status" value="12"/>
</dbReference>
<feature type="disulfide bond" evidence="9">
    <location>
        <begin position="462"/>
        <end position="477"/>
    </location>
</feature>
<organism evidence="13 14">
    <name type="scientific">Branchiostoma lanceolatum</name>
    <name type="common">Common lancelet</name>
    <name type="synonym">Amphioxus lanceolatum</name>
    <dbReference type="NCBI Taxonomy" id="7740"/>
    <lineage>
        <taxon>Eukaryota</taxon>
        <taxon>Metazoa</taxon>
        <taxon>Chordata</taxon>
        <taxon>Cephalochordata</taxon>
        <taxon>Leptocardii</taxon>
        <taxon>Amphioxiformes</taxon>
        <taxon>Branchiostomatidae</taxon>
        <taxon>Branchiostoma</taxon>
    </lineage>
</organism>
<keyword evidence="6 9" id="KW-1015">Disulfide bond</keyword>
<dbReference type="InterPro" id="IPR000421">
    <property type="entry name" value="FA58C"/>
</dbReference>
<comment type="subcellular location">
    <subcellularLocation>
        <location evidence="1">Membrane</location>
        <topology evidence="1">Single-pass membrane protein</topology>
    </subcellularLocation>
</comment>
<dbReference type="PRINTS" id="PR00261">
    <property type="entry name" value="LDLRECEPTOR"/>
</dbReference>
<evidence type="ECO:0000256" key="10">
    <source>
        <dbReference type="SAM" id="MobiDB-lite"/>
    </source>
</evidence>
<comment type="caution">
    <text evidence="9">Lacks conserved residue(s) required for the propagation of feature annotation.</text>
</comment>
<dbReference type="InterPro" id="IPR036055">
    <property type="entry name" value="LDL_receptor-like_sf"/>
</dbReference>
<keyword evidence="2" id="KW-0812">Transmembrane</keyword>
<protein>
    <submittedName>
        <fullName evidence="13">LRP1 protein</fullName>
    </submittedName>
</protein>
<feature type="disulfide bond" evidence="9">
    <location>
        <begin position="385"/>
        <end position="400"/>
    </location>
</feature>
<evidence type="ECO:0000256" key="7">
    <source>
        <dbReference type="ARBA" id="ARBA00023170"/>
    </source>
</evidence>
<dbReference type="Proteomes" id="UP000838412">
    <property type="component" value="Chromosome 4"/>
</dbReference>
<feature type="disulfide bond" evidence="9">
    <location>
        <begin position="1197"/>
        <end position="1212"/>
    </location>
</feature>
<feature type="disulfide bond" evidence="9">
    <location>
        <begin position="623"/>
        <end position="635"/>
    </location>
</feature>
<evidence type="ECO:0000256" key="11">
    <source>
        <dbReference type="SAM" id="SignalP"/>
    </source>
</evidence>
<evidence type="ECO:0000256" key="4">
    <source>
        <dbReference type="ARBA" id="ARBA00022989"/>
    </source>
</evidence>
<keyword evidence="7" id="KW-0675">Receptor</keyword>
<feature type="domain" description="F5/8 type C" evidence="12">
    <location>
        <begin position="738"/>
        <end position="892"/>
    </location>
</feature>
<dbReference type="SUPFAM" id="SSF57424">
    <property type="entry name" value="LDL receptor-like module"/>
    <property type="match status" value="13"/>
</dbReference>
<evidence type="ECO:0000256" key="6">
    <source>
        <dbReference type="ARBA" id="ARBA00023157"/>
    </source>
</evidence>
<feature type="disulfide bond" evidence="9">
    <location>
        <begin position="701"/>
        <end position="713"/>
    </location>
</feature>
<dbReference type="EMBL" id="OV696689">
    <property type="protein sequence ID" value="CAH1261567.1"/>
    <property type="molecule type" value="Genomic_DNA"/>
</dbReference>
<dbReference type="InterPro" id="IPR051221">
    <property type="entry name" value="LDLR-related"/>
</dbReference>
<evidence type="ECO:0000313" key="14">
    <source>
        <dbReference type="Proteomes" id="UP000838412"/>
    </source>
</evidence>
<dbReference type="GO" id="GO:0006898">
    <property type="term" value="P:receptor-mediated endocytosis"/>
    <property type="evidence" value="ECO:0007669"/>
    <property type="project" value="TreeGrafter"/>
</dbReference>
<dbReference type="Pfam" id="PF00057">
    <property type="entry name" value="Ldl_recept_a"/>
    <property type="match status" value="6"/>
</dbReference>
<dbReference type="InterPro" id="IPR023415">
    <property type="entry name" value="LDLR_class-A_CS"/>
</dbReference>
<feature type="region of interest" description="Disordered" evidence="10">
    <location>
        <begin position="929"/>
        <end position="955"/>
    </location>
</feature>
<keyword evidence="5" id="KW-0472">Membrane</keyword>
<feature type="disulfide bond" evidence="9">
    <location>
        <begin position="642"/>
        <end position="657"/>
    </location>
</feature>
<feature type="domain" description="F5/8 type C" evidence="12">
    <location>
        <begin position="904"/>
        <end position="1066"/>
    </location>
</feature>
<evidence type="ECO:0000313" key="13">
    <source>
        <dbReference type="EMBL" id="CAH1261567.1"/>
    </source>
</evidence>
<evidence type="ECO:0000256" key="9">
    <source>
        <dbReference type="PROSITE-ProRule" id="PRU00124"/>
    </source>
</evidence>
<accession>A0A8K0EPR7</accession>
<evidence type="ECO:0000256" key="2">
    <source>
        <dbReference type="ARBA" id="ARBA00022692"/>
    </source>
</evidence>
<feature type="disulfide bond" evidence="9">
    <location>
        <begin position="102"/>
        <end position="117"/>
    </location>
</feature>
<dbReference type="SMART" id="SM00192">
    <property type="entry name" value="LDLa"/>
    <property type="match status" value="18"/>
</dbReference>
<feature type="disulfide bond" evidence="9">
    <location>
        <begin position="411"/>
        <end position="429"/>
    </location>
</feature>
<proteinExistence type="predicted"/>
<evidence type="ECO:0000256" key="5">
    <source>
        <dbReference type="ARBA" id="ARBA00023136"/>
    </source>
</evidence>
<reference evidence="13" key="1">
    <citation type="submission" date="2022-01" db="EMBL/GenBank/DDBJ databases">
        <authorList>
            <person name="Braso-Vives M."/>
        </authorList>
    </citation>
    <scope>NUCLEOTIDE SEQUENCE</scope>
</reference>
<feature type="disulfide bond" evidence="9">
    <location>
        <begin position="679"/>
        <end position="694"/>
    </location>
</feature>
<dbReference type="InterPro" id="IPR002172">
    <property type="entry name" value="LDrepeatLR_classA_rpt"/>
</dbReference>
<dbReference type="OrthoDB" id="9990982at2759"/>
<dbReference type="PANTHER" id="PTHR22722">
    <property type="entry name" value="LOW-DENSITY LIPOPROTEIN RECEPTOR-RELATED PROTEIN 2-RELATED"/>
    <property type="match status" value="1"/>
</dbReference>
<dbReference type="SUPFAM" id="SSF49785">
    <property type="entry name" value="Galactose-binding domain-like"/>
    <property type="match status" value="3"/>
</dbReference>
<dbReference type="InterPro" id="IPR008979">
    <property type="entry name" value="Galactose-bd-like_sf"/>
</dbReference>
<feature type="disulfide bond" evidence="9">
    <location>
        <begin position="708"/>
        <end position="726"/>
    </location>
</feature>
<dbReference type="GO" id="GO:0016324">
    <property type="term" value="C:apical plasma membrane"/>
    <property type="evidence" value="ECO:0007669"/>
    <property type="project" value="TreeGrafter"/>
</dbReference>
<name>A0A8K0EPR7_BRALA</name>
<feature type="disulfide bond" evidence="9">
    <location>
        <begin position="423"/>
        <end position="438"/>
    </location>
</feature>
<keyword evidence="3" id="KW-0677">Repeat</keyword>
<evidence type="ECO:0000256" key="8">
    <source>
        <dbReference type="ARBA" id="ARBA00023180"/>
    </source>
</evidence>
<feature type="compositionally biased region" description="Polar residues" evidence="10">
    <location>
        <begin position="932"/>
        <end position="953"/>
    </location>
</feature>
<dbReference type="CDD" id="cd00112">
    <property type="entry name" value="LDLa"/>
    <property type="match status" value="10"/>
</dbReference>
<keyword evidence="11" id="KW-0732">Signal</keyword>
<feature type="disulfide bond" evidence="9">
    <location>
        <begin position="180"/>
        <end position="195"/>
    </location>
</feature>
<feature type="disulfide bond" evidence="9">
    <location>
        <begin position="630"/>
        <end position="648"/>
    </location>
</feature>
<feature type="disulfide bond" evidence="9">
    <location>
        <begin position="1336"/>
        <end position="1351"/>
    </location>
</feature>
<feature type="compositionally biased region" description="Low complexity" evidence="10">
    <location>
        <begin position="1362"/>
        <end position="1373"/>
    </location>
</feature>
<sequence length="1491" mass="162592">MTSAMYASKPIMATCVLLLVYLLSTGDAGLVGNIEIGNEECPFFTDLKCTPTDDCVPQTSLCDGVWDCPDGSDENCTMRLCSLPEDIYCASYDWCMGPEIQCDGYDDCPDGSDQEDCSVCPFPNDVKCVGTDICIRPELQCDGYADCPDDTDEKNCSVCPFPDDIKCVGTDICMRPEAQCDGWPHCQDWSDEENCQQGCEVQPWEQCDGYEVCPDGSDEHNCTFPVCPLGMLECEDSLPSPCIHDTLMSKCGINDCQEASDVTAMNCISAYSHVPGWDFRDCFTTEFRCEASSICVPLSRVCDGENDCADNSDESCGVSLHWEWYYMTCQKGNFKCKSATCIPDEGRCDGVGDCDDESDEIGCECTSVEFQCESDRTCVEPSQLCDGVNNCDDATDELLCKSCGYQGLWQCDSGECIDQTAVCDGDKDCYSGADEENCHTDTPIVFQWFDCDGRSVPSYHVCDGVQDCLNGKDEINCVTRGWLERSTDWAIDSTRSVPGYDLYNVLDGEDYSWIPDASQGPWFITFDLLVPYMLSKISITNWGDMDHDISAFKFQRSASSNPYSWEDVTVVTDAVGPPRQEFSGFSATSRFWKLLITATGHSIEASREPWLNDVGFFGQRVVCGNDQFSCVDGTCLSNSALCDSQRDCSTGEDEERCGGPCNSLQFECGGSCLPRYRVCDGLQDCSNGIDEQNCVTSSTGCGDKQFSCSDGACLLESQLCNNQSDCSVGEDEDDCGDATPPGYPLGLATRYIPDVYITASSQYKSEFAPFHARHAPPSTAGYCWVPSSVEDQWLQVYFGKTTDVTGVVISGGGWHWDLGSWVTSFTLAFSMDGASWSPYGGNSSSAQIFQGNRDRYNKVSRPFPDPVTSRYIRLYPTGYEGWVAMVMEVYVTNDENTWLNQGGYFPLGVGLDPNDPGALPKIPNHAMHASSRADSSFPRQARLNNGRGQQQGACWSPAPGLDADQWLQIQHDRLYDVAGVVTQGAYNLDQWVTSYKLAFRVRLDVPTWTTYTNSPGDEDGMIFQGNTDSHRYVRNMLDNPVQALFTRFYPLTFHNQIAMRVELLVRDTADSRCEHYEARCNGACQPKESLCWRFDGCLPRMYNYGDRPACEDILQAECGLASTAMLDDLGCYEIYSQFSPCLDDAGSGLESEVFHDIQACDGRVDCSTGKDEADCGGCAMECFTSLDDPCIPHGWVCDGFVDCLDEKDEQRCLQGVSKDCFFSCINNVTCLPTRQLGDGRRDCAFGEDERPDYIEEALRDKWGSCSYNCTSVYGNTSCVPGVFGCDDDADCLEEEDEQRCDGVTSPPSGPGDDCPTVACFLPGVPELYCLPTHLVCDGHPDCMSLEDEQGCANGRVEDLQAPTGGPTDGQEPTGGPPGGQEPTGGSTGGQEPTGGPPGGQAPTGGSTGGQEPTGGSTGGQEPTGGSADGQEQSGGPTHGHGPTAEPTRGQEWIGEQQVTGLHASDHGPKNRATLWMIIAAVVVQIFFYNAL</sequence>
<feature type="compositionally biased region" description="Gly residues" evidence="10">
    <location>
        <begin position="1376"/>
        <end position="1422"/>
    </location>
</feature>
<dbReference type="GO" id="GO:0042562">
    <property type="term" value="F:hormone binding"/>
    <property type="evidence" value="ECO:0007669"/>
    <property type="project" value="TreeGrafter"/>
</dbReference>
<dbReference type="SMART" id="SM00231">
    <property type="entry name" value="FA58C"/>
    <property type="match status" value="2"/>
</dbReference>
<dbReference type="PROSITE" id="PS50022">
    <property type="entry name" value="FA58C_3"/>
    <property type="match status" value="2"/>
</dbReference>
<feature type="disulfide bond" evidence="9">
    <location>
        <begin position="141"/>
        <end position="156"/>
    </location>
</feature>
<feature type="disulfide bond" evidence="9">
    <location>
        <begin position="348"/>
        <end position="363"/>
    </location>
</feature>
<keyword evidence="8" id="KW-0325">Glycoprotein</keyword>
<dbReference type="CDD" id="cd00057">
    <property type="entry name" value="FA58C"/>
    <property type="match status" value="2"/>
</dbReference>
<feature type="disulfide bond" evidence="9">
    <location>
        <begin position="329"/>
        <end position="341"/>
    </location>
</feature>
<feature type="disulfide bond" evidence="9">
    <location>
        <begin position="336"/>
        <end position="354"/>
    </location>
</feature>
<dbReference type="GO" id="GO:0043235">
    <property type="term" value="C:receptor complex"/>
    <property type="evidence" value="ECO:0007669"/>
    <property type="project" value="TreeGrafter"/>
</dbReference>
<dbReference type="Pfam" id="PF00754">
    <property type="entry name" value="F5_F8_type_C"/>
    <property type="match status" value="2"/>
</dbReference>
<keyword evidence="14" id="KW-1185">Reference proteome</keyword>
<evidence type="ECO:0000256" key="1">
    <source>
        <dbReference type="ARBA" id="ARBA00004167"/>
    </source>
</evidence>
<evidence type="ECO:0000256" key="3">
    <source>
        <dbReference type="ARBA" id="ARBA00022737"/>
    </source>
</evidence>
<keyword evidence="4" id="KW-1133">Transmembrane helix</keyword>
<feature type="signal peptide" evidence="11">
    <location>
        <begin position="1"/>
        <end position="28"/>
    </location>
</feature>
<dbReference type="Gene3D" id="2.60.120.260">
    <property type="entry name" value="Galactose-binding domain-like"/>
    <property type="match status" value="3"/>
</dbReference>
<feature type="chain" id="PRO_5035474568" evidence="11">
    <location>
        <begin position="29"/>
        <end position="1491"/>
    </location>
</feature>